<evidence type="ECO:0000313" key="2">
    <source>
        <dbReference type="EMBL" id="NMH95405.1"/>
    </source>
</evidence>
<sequence length="318" mass="33791">MIGERISLGTLRAALELAGRAPSADNSQPWSWRFGGRTLQLDADRARELPARDPEGRDMVLSCGAVLHHVRVVLAAIGVTAVVHRLPDPTRPDHLAALELYSRHSPSADLGLAGAIKVRRTDHRRFTAWPVPEGFERDLVLRAADQGAALRPVVDADVRARLVAAIRAAARLPERVSQAAEEVPANMSADRGGPGGPTMRRTGTGTLAPSAVRGEDDSEDGARLYALGTAADSALWRLRAGEAASAVLLHATELGLATSPLSRPLEISGTRVLVRDEVLGGALCPQLLLRIGWAPTGCAPPPPTARRPVDEVLTYLPN</sequence>
<feature type="compositionally biased region" description="Low complexity" evidence="1">
    <location>
        <begin position="197"/>
        <end position="206"/>
    </location>
</feature>
<dbReference type="PANTHER" id="PTHR23026">
    <property type="entry name" value="NADPH NITROREDUCTASE"/>
    <property type="match status" value="1"/>
</dbReference>
<dbReference type="InterPro" id="IPR050627">
    <property type="entry name" value="Nitroreductase/BluB"/>
</dbReference>
<dbReference type="NCBIfam" id="NF047509">
    <property type="entry name" value="Rv3131_FMN_oxido"/>
    <property type="match status" value="1"/>
</dbReference>
<dbReference type="InterPro" id="IPR000415">
    <property type="entry name" value="Nitroreductase-like"/>
</dbReference>
<dbReference type="Gene3D" id="3.40.109.10">
    <property type="entry name" value="NADH Oxidase"/>
    <property type="match status" value="1"/>
</dbReference>
<dbReference type="GO" id="GO:0016491">
    <property type="term" value="F:oxidoreductase activity"/>
    <property type="evidence" value="ECO:0007669"/>
    <property type="project" value="InterPro"/>
</dbReference>
<accession>A0A848DSB0</accession>
<protein>
    <submittedName>
        <fullName evidence="2">NAD(P)H nitroreductase</fullName>
    </submittedName>
</protein>
<evidence type="ECO:0000313" key="3">
    <source>
        <dbReference type="Proteomes" id="UP000586918"/>
    </source>
</evidence>
<dbReference type="Proteomes" id="UP000586918">
    <property type="component" value="Unassembled WGS sequence"/>
</dbReference>
<reference evidence="2 3" key="1">
    <citation type="submission" date="2020-04" db="EMBL/GenBank/DDBJ databases">
        <authorList>
            <person name="Klaysubun C."/>
            <person name="Duangmal K."/>
            <person name="Lipun K."/>
        </authorList>
    </citation>
    <scope>NUCLEOTIDE SEQUENCE [LARGE SCALE GENOMIC DNA]</scope>
    <source>
        <strain evidence="2 3">DSM 45300</strain>
    </source>
</reference>
<name>A0A848DSB0_9PSEU</name>
<feature type="region of interest" description="Disordered" evidence="1">
    <location>
        <begin position="181"/>
        <end position="216"/>
    </location>
</feature>
<dbReference type="AlphaFoldDB" id="A0A848DSB0"/>
<organism evidence="2 3">
    <name type="scientific">Pseudonocardia bannensis</name>
    <dbReference type="NCBI Taxonomy" id="630973"/>
    <lineage>
        <taxon>Bacteria</taxon>
        <taxon>Bacillati</taxon>
        <taxon>Actinomycetota</taxon>
        <taxon>Actinomycetes</taxon>
        <taxon>Pseudonocardiales</taxon>
        <taxon>Pseudonocardiaceae</taxon>
        <taxon>Pseudonocardia</taxon>
    </lineage>
</organism>
<gene>
    <name evidence="2" type="ORF">HF519_28425</name>
</gene>
<keyword evidence="3" id="KW-1185">Reference proteome</keyword>
<dbReference type="PANTHER" id="PTHR23026:SF123">
    <property type="entry name" value="NAD(P)H NITROREDUCTASE RV3131-RELATED"/>
    <property type="match status" value="1"/>
</dbReference>
<comment type="caution">
    <text evidence="2">The sequence shown here is derived from an EMBL/GenBank/DDBJ whole genome shotgun (WGS) entry which is preliminary data.</text>
</comment>
<proteinExistence type="predicted"/>
<evidence type="ECO:0000256" key="1">
    <source>
        <dbReference type="SAM" id="MobiDB-lite"/>
    </source>
</evidence>
<dbReference type="EMBL" id="JAAXKZ010000185">
    <property type="protein sequence ID" value="NMH95405.1"/>
    <property type="molecule type" value="Genomic_DNA"/>
</dbReference>
<dbReference type="RefSeq" id="WP_169416062.1">
    <property type="nucleotide sequence ID" value="NZ_JAAXKZ010000185.1"/>
</dbReference>
<dbReference type="SUPFAM" id="SSF55469">
    <property type="entry name" value="FMN-dependent nitroreductase-like"/>
    <property type="match status" value="1"/>
</dbReference>